<gene>
    <name evidence="5" type="primary">VIL1</name>
    <name evidence="5" type="ORF">TSPGSL018_16235</name>
</gene>
<name>A0A061RYN9_9CHLO</name>
<dbReference type="PROSITE" id="PS51089">
    <property type="entry name" value="HP"/>
    <property type="match status" value="1"/>
</dbReference>
<dbReference type="AlphaFoldDB" id="A0A061RYN9"/>
<dbReference type="Gene3D" id="3.40.20.10">
    <property type="entry name" value="Severin"/>
    <property type="match status" value="6"/>
</dbReference>
<feature type="compositionally biased region" description="Low complexity" evidence="3">
    <location>
        <begin position="903"/>
        <end position="915"/>
    </location>
</feature>
<evidence type="ECO:0000256" key="2">
    <source>
        <dbReference type="ARBA" id="ARBA00022737"/>
    </source>
</evidence>
<keyword evidence="2" id="KW-0677">Repeat</keyword>
<dbReference type="EMBL" id="GBEZ01007445">
    <property type="protein sequence ID" value="JAC78017.1"/>
    <property type="molecule type" value="Transcribed_RNA"/>
</dbReference>
<dbReference type="GO" id="GO:0007010">
    <property type="term" value="P:cytoskeleton organization"/>
    <property type="evidence" value="ECO:0007669"/>
    <property type="project" value="InterPro"/>
</dbReference>
<feature type="region of interest" description="Disordered" evidence="3">
    <location>
        <begin position="881"/>
        <end position="916"/>
    </location>
</feature>
<feature type="region of interest" description="Disordered" evidence="3">
    <location>
        <begin position="829"/>
        <end position="849"/>
    </location>
</feature>
<dbReference type="SMART" id="SM00153">
    <property type="entry name" value="VHP"/>
    <property type="match status" value="1"/>
</dbReference>
<reference evidence="5" key="1">
    <citation type="submission" date="2014-05" db="EMBL/GenBank/DDBJ databases">
        <title>The transcriptome of the halophilic microalga Tetraselmis sp. GSL018 isolated from the Great Salt Lake, Utah.</title>
        <authorList>
            <person name="Jinkerson R.E."/>
            <person name="D'Adamo S."/>
            <person name="Posewitz M.C."/>
        </authorList>
    </citation>
    <scope>NUCLEOTIDE SEQUENCE</scope>
    <source>
        <strain evidence="5">GSL018</strain>
    </source>
</reference>
<dbReference type="PRINTS" id="PR00597">
    <property type="entry name" value="GELSOLIN"/>
</dbReference>
<dbReference type="PANTHER" id="PTHR11977">
    <property type="entry name" value="VILLIN"/>
    <property type="match status" value="1"/>
</dbReference>
<dbReference type="GO" id="GO:0051015">
    <property type="term" value="F:actin filament binding"/>
    <property type="evidence" value="ECO:0007669"/>
    <property type="project" value="InterPro"/>
</dbReference>
<keyword evidence="1" id="KW-0117">Actin capping</keyword>
<dbReference type="PANTHER" id="PTHR11977:SF51">
    <property type="entry name" value="PROTEIN FLIGHTLESS-1 HOMOLOG"/>
    <property type="match status" value="1"/>
</dbReference>
<dbReference type="CDD" id="cd11293">
    <property type="entry name" value="gelsolin_S4_like"/>
    <property type="match status" value="1"/>
</dbReference>
<evidence type="ECO:0000256" key="1">
    <source>
        <dbReference type="ARBA" id="ARBA00022467"/>
    </source>
</evidence>
<accession>A0A061RYN9</accession>
<dbReference type="InterPro" id="IPR003128">
    <property type="entry name" value="Villin_headpiece"/>
</dbReference>
<protein>
    <submittedName>
        <fullName evidence="5">Villin 1</fullName>
    </submittedName>
</protein>
<evidence type="ECO:0000259" key="4">
    <source>
        <dbReference type="PROSITE" id="PS51089"/>
    </source>
</evidence>
<dbReference type="InterPro" id="IPR007122">
    <property type="entry name" value="Villin/Gelsolin"/>
</dbReference>
<dbReference type="SUPFAM" id="SSF55753">
    <property type="entry name" value="Actin depolymerizing proteins"/>
    <property type="match status" value="6"/>
</dbReference>
<evidence type="ECO:0000256" key="3">
    <source>
        <dbReference type="SAM" id="MobiDB-lite"/>
    </source>
</evidence>
<proteinExistence type="predicted"/>
<dbReference type="InterPro" id="IPR036886">
    <property type="entry name" value="Villin_headpiece_dom_sf"/>
</dbReference>
<dbReference type="Gene3D" id="1.10.950.10">
    <property type="entry name" value="Villin headpiece domain"/>
    <property type="match status" value="1"/>
</dbReference>
<evidence type="ECO:0000313" key="5">
    <source>
        <dbReference type="EMBL" id="JAC78017.1"/>
    </source>
</evidence>
<dbReference type="SMART" id="SM00262">
    <property type="entry name" value="GEL"/>
    <property type="match status" value="6"/>
</dbReference>
<dbReference type="Pfam" id="PF02209">
    <property type="entry name" value="VHP"/>
    <property type="match status" value="1"/>
</dbReference>
<dbReference type="Pfam" id="PF00626">
    <property type="entry name" value="Gelsolin"/>
    <property type="match status" value="4"/>
</dbReference>
<feature type="region of interest" description="Disordered" evidence="3">
    <location>
        <begin position="929"/>
        <end position="956"/>
    </location>
</feature>
<feature type="domain" description="HP" evidence="4">
    <location>
        <begin position="954"/>
        <end position="1017"/>
    </location>
</feature>
<sequence length="1017" mass="110167">MALEQSEALYPSVSREILDYWEHQNQLANTVVYERPLPLGSFKLLRQGFRVDVKSPGSKLKVCAAKKTRTGQPSDQSVSQAILNSSLEEAPVPKFQNGDFETEDGSEEGDALPWFPDLYEYFKQSMDNDTPFGTLSDEPGLQMWRVESLKPVKRPVTGTLFCGDCYIFLSVHETSSGRLRQDIHFWIGAAASQDEIGGAAVLATQLDGLFGGSPTIHRHVQDHESEEFLQMFSDLGGLRYTEGGVESGFRKASASDAPSVLLRVSGNRALRISEAELSVESLSSSDCFVLDLSTEVIQWNGKAAKPKTRMCALDVAVQQRDEAHGGGIQISFVDEGDVSSGAALRFFAALGCSDPVSAEIRDCSAEAQPGCDCSAEAQSGEPQPVKLFQVEDAELEEPRFMEVAAGEPLDRGMLRADGVHVLDTGAAIYVWIGSRVELGVRRRCLDIGTRFLERHGCAPVVQVKVIKSRLEPPTFKQHFLNWMGAPPVPTEAAAAVSPMAASPPPQDLAAIVARSDNPEGEAAEAAALGKATVWLVRDFDLLEWPEDRLGEFYDGDSFVILNAYDFRGSVRHIVYFWQGRNSSIGEKGASALLARKVDDDLSGDAAQVRVLQNKEPGHFLRLFKGGMVVHSGSAPDDLKPKPTAAAGARLFHCKSTGSPEEARAVEVDAGSAKLSSRDAYVLVGPGGGDAFAWLGAASSAAERRCAQQVADRLAGGAGSVAVEEGAEPGRFWEAMGVVGREGAEAAEDGKDAEASEGPEPRLFLLSDAKTGGRELWFEEIYNFSQDDLIRDDVMLLDAEAEVFLWVGTRASPNERERAEAAARRYLEASDAARSSGRPGVPITKVAPGQEPESFTRHFIAWDSSKASAFKDPYLEKLRRLEEQGSLSPSSPAPRVDLKPVAKGSPPTAGEAPGAEPKAEVLLKKRSSLRPVDTPVAVDEPPAPAQARPSIRVPPDGSTRFTAAQLQAMKAEDGIDCTVKEKYLSDQEFVRVFGVERPVFETMPVWRQRDAKKRVGLF</sequence>
<dbReference type="InterPro" id="IPR029006">
    <property type="entry name" value="ADF-H/Gelsolin-like_dom_sf"/>
</dbReference>
<dbReference type="GO" id="GO:0051693">
    <property type="term" value="P:actin filament capping"/>
    <property type="evidence" value="ECO:0007669"/>
    <property type="project" value="UniProtKB-KW"/>
</dbReference>
<dbReference type="SUPFAM" id="SSF47050">
    <property type="entry name" value="VHP, Villin headpiece domain"/>
    <property type="match status" value="1"/>
</dbReference>
<organism evidence="5">
    <name type="scientific">Tetraselmis sp. GSL018</name>
    <dbReference type="NCBI Taxonomy" id="582737"/>
    <lineage>
        <taxon>Eukaryota</taxon>
        <taxon>Viridiplantae</taxon>
        <taxon>Chlorophyta</taxon>
        <taxon>core chlorophytes</taxon>
        <taxon>Chlorodendrophyceae</taxon>
        <taxon>Chlorodendrales</taxon>
        <taxon>Chlorodendraceae</taxon>
        <taxon>Tetraselmis</taxon>
    </lineage>
</organism>
<dbReference type="InterPro" id="IPR007123">
    <property type="entry name" value="Gelsolin-like_dom"/>
</dbReference>